<dbReference type="EC" id="2.2.1.2" evidence="5 10"/>
<dbReference type="CDD" id="cd00955">
    <property type="entry name" value="Transaldolase_like"/>
    <property type="match status" value="1"/>
</dbReference>
<dbReference type="Pfam" id="PF00923">
    <property type="entry name" value="TAL_FSA"/>
    <property type="match status" value="1"/>
</dbReference>
<evidence type="ECO:0000256" key="3">
    <source>
        <dbReference type="ARBA" id="ARBA00004857"/>
    </source>
</evidence>
<dbReference type="InterPro" id="IPR013785">
    <property type="entry name" value="Aldolase_TIM"/>
</dbReference>
<evidence type="ECO:0000256" key="11">
    <source>
        <dbReference type="SAM" id="MobiDB-lite"/>
    </source>
</evidence>
<evidence type="ECO:0000256" key="9">
    <source>
        <dbReference type="ARBA" id="ARBA00023270"/>
    </source>
</evidence>
<dbReference type="NCBIfam" id="NF002881">
    <property type="entry name" value="PRK03343.1"/>
    <property type="match status" value="1"/>
</dbReference>
<comment type="similarity">
    <text evidence="4 10">Belongs to the transaldolase family. Type 2 subfamily.</text>
</comment>
<accession>A0A679HS46</accession>
<evidence type="ECO:0000313" key="12">
    <source>
        <dbReference type="EMBL" id="BBU68902.1"/>
    </source>
</evidence>
<keyword evidence="7 10" id="KW-0808">Transferase</keyword>
<sequence length="378" mass="40621">MKLTISQPEPAMTQQTSQGTESQSRIAAVAQLGQQIWLDTLSRQLIESGTLARWIHEDAVAGLTSNPAIFHQALTKDAAYQPAIAAARSTESNPEIRFETVVLPDIQAACDLFLPLWTKTKGAQGYVSFEVSPALAHDAAGTTAAAVRLWQTINRPNAMIKIPATDAGCQAITDVIAQGINVNVTLIFSLEQLEAVQATHEAGLRRWVAHCQQLGTPERIGDVASVASFFVSRTDNTLDSRLPEGLQGKTAIALCKTAYQRWLDAQAGPQADLKAAGAKPQWLLWASTSVKNPAYRDTLYVEELIGPQTVNTVPDATLVAFRDHGIAQRSLDQATDAATEQLAAISALGIDLEQVGQDLQTAGLAQFETAYADLLKLV</sequence>
<keyword evidence="8 10" id="KW-0570">Pentose shunt</keyword>
<dbReference type="GO" id="GO:0005975">
    <property type="term" value="P:carbohydrate metabolic process"/>
    <property type="evidence" value="ECO:0007669"/>
    <property type="project" value="InterPro"/>
</dbReference>
<evidence type="ECO:0000256" key="4">
    <source>
        <dbReference type="ARBA" id="ARBA00008426"/>
    </source>
</evidence>
<dbReference type="Gene3D" id="3.20.20.70">
    <property type="entry name" value="Aldolase class I"/>
    <property type="match status" value="1"/>
</dbReference>
<gene>
    <name evidence="10 12" type="primary">tal</name>
    <name evidence="12" type="ORF">ICHIAU1_11850</name>
</gene>
<dbReference type="NCBIfam" id="TIGR00876">
    <property type="entry name" value="tal_mycobact"/>
    <property type="match status" value="1"/>
</dbReference>
<keyword evidence="6 10" id="KW-0963">Cytoplasm</keyword>
<dbReference type="EMBL" id="AP022345">
    <property type="protein sequence ID" value="BBU68902.1"/>
    <property type="molecule type" value="Genomic_DNA"/>
</dbReference>
<dbReference type="GO" id="GO:0004801">
    <property type="term" value="F:transaldolase activity"/>
    <property type="evidence" value="ECO:0007669"/>
    <property type="project" value="UniProtKB-UniRule"/>
</dbReference>
<dbReference type="PANTHER" id="PTHR10683">
    <property type="entry name" value="TRANSALDOLASE"/>
    <property type="match status" value="1"/>
</dbReference>
<dbReference type="PIRSF" id="PIRSF036915">
    <property type="entry name" value="Trnald_Bac_Plnt"/>
    <property type="match status" value="1"/>
</dbReference>
<evidence type="ECO:0000256" key="1">
    <source>
        <dbReference type="ARBA" id="ARBA00003518"/>
    </source>
</evidence>
<evidence type="ECO:0000313" key="13">
    <source>
        <dbReference type="Proteomes" id="UP000463961"/>
    </source>
</evidence>
<dbReference type="PANTHER" id="PTHR10683:SF31">
    <property type="entry name" value="TRANSALDOLASE"/>
    <property type="match status" value="1"/>
</dbReference>
<evidence type="ECO:0000256" key="7">
    <source>
        <dbReference type="ARBA" id="ARBA00022679"/>
    </source>
</evidence>
<proteinExistence type="inferred from homology"/>
<feature type="region of interest" description="Disordered" evidence="11">
    <location>
        <begin position="1"/>
        <end position="22"/>
    </location>
</feature>
<dbReference type="InterPro" id="IPR004732">
    <property type="entry name" value="Transaldolase_2"/>
</dbReference>
<dbReference type="InterPro" id="IPR001585">
    <property type="entry name" value="TAL/FSA"/>
</dbReference>
<reference evidence="13" key="1">
    <citation type="submission" date="2020-01" db="EMBL/GenBank/DDBJ databases">
        <title>Phosphoaccumulans saitamaens gen. nov., sp. nov., a polyphosphate accumulating bacterium isolated from surface river water.</title>
        <authorList>
            <person name="Watanabe K."/>
            <person name="Suda W."/>
        </authorList>
    </citation>
    <scope>NUCLEOTIDE SEQUENCE [LARGE SCALE GENOMIC DNA]</scope>
    <source>
        <strain evidence="13">ICHIAU1</strain>
    </source>
</reference>
<evidence type="ECO:0000256" key="2">
    <source>
        <dbReference type="ARBA" id="ARBA00004496"/>
    </source>
</evidence>
<organism evidence="12 13">
    <name type="scientific">Fluviibacter phosphoraccumulans</name>
    <dbReference type="NCBI Taxonomy" id="1751046"/>
    <lineage>
        <taxon>Bacteria</taxon>
        <taxon>Pseudomonadati</taxon>
        <taxon>Pseudomonadota</taxon>
        <taxon>Betaproteobacteria</taxon>
        <taxon>Rhodocyclales</taxon>
        <taxon>Fluviibacteraceae</taxon>
        <taxon>Fluviibacter</taxon>
    </lineage>
</organism>
<feature type="compositionally biased region" description="Low complexity" evidence="11">
    <location>
        <begin position="13"/>
        <end position="22"/>
    </location>
</feature>
<evidence type="ECO:0000256" key="10">
    <source>
        <dbReference type="HAMAP-Rule" id="MF_00493"/>
    </source>
</evidence>
<dbReference type="Proteomes" id="UP000463961">
    <property type="component" value="Chromosome"/>
</dbReference>
<evidence type="ECO:0000256" key="8">
    <source>
        <dbReference type="ARBA" id="ARBA00023126"/>
    </source>
</evidence>
<dbReference type="AlphaFoldDB" id="A0A679HS46"/>
<keyword evidence="13" id="KW-1185">Reference proteome</keyword>
<protein>
    <recommendedName>
        <fullName evidence="5 10">Transaldolase</fullName>
        <ecNumber evidence="5 10">2.2.1.2</ecNumber>
    </recommendedName>
</protein>
<dbReference type="GO" id="GO:0005737">
    <property type="term" value="C:cytoplasm"/>
    <property type="evidence" value="ECO:0007669"/>
    <property type="project" value="UniProtKB-SubCell"/>
</dbReference>
<comment type="pathway">
    <text evidence="3 10">Carbohydrate degradation; pentose phosphate pathway; D-glyceraldehyde 3-phosphate and beta-D-fructose 6-phosphate from D-ribose 5-phosphate and D-xylulose 5-phosphate (non-oxidative stage): step 2/3.</text>
</comment>
<dbReference type="SUPFAM" id="SSF51569">
    <property type="entry name" value="Aldolase"/>
    <property type="match status" value="1"/>
</dbReference>
<dbReference type="UniPathway" id="UPA00115">
    <property type="reaction ID" value="UER00414"/>
</dbReference>
<evidence type="ECO:0000256" key="6">
    <source>
        <dbReference type="ARBA" id="ARBA00022490"/>
    </source>
</evidence>
<name>A0A679HS46_9RHOO</name>
<comment type="catalytic activity">
    <reaction evidence="10">
        <text>D-sedoheptulose 7-phosphate + D-glyceraldehyde 3-phosphate = D-erythrose 4-phosphate + beta-D-fructose 6-phosphate</text>
        <dbReference type="Rhea" id="RHEA:17053"/>
        <dbReference type="ChEBI" id="CHEBI:16897"/>
        <dbReference type="ChEBI" id="CHEBI:57483"/>
        <dbReference type="ChEBI" id="CHEBI:57634"/>
        <dbReference type="ChEBI" id="CHEBI:59776"/>
        <dbReference type="EC" id="2.2.1.2"/>
    </reaction>
</comment>
<dbReference type="GO" id="GO:0006098">
    <property type="term" value="P:pentose-phosphate shunt"/>
    <property type="evidence" value="ECO:0007669"/>
    <property type="project" value="UniProtKB-UniRule"/>
</dbReference>
<dbReference type="HAMAP" id="MF_00493">
    <property type="entry name" value="Transaldolase_2"/>
    <property type="match status" value="1"/>
</dbReference>
<feature type="active site" description="Schiff-base intermediate with substrate" evidence="10">
    <location>
        <position position="161"/>
    </location>
</feature>
<comment type="function">
    <text evidence="1 10">Transaldolase is important for the balance of metabolites in the pentose-phosphate pathway.</text>
</comment>
<evidence type="ECO:0000256" key="5">
    <source>
        <dbReference type="ARBA" id="ARBA00013151"/>
    </source>
</evidence>
<keyword evidence="9 10" id="KW-0704">Schiff base</keyword>
<comment type="subcellular location">
    <subcellularLocation>
        <location evidence="2 10">Cytoplasm</location>
    </subcellularLocation>
</comment>